<feature type="transmembrane region" description="Helical" evidence="1">
    <location>
        <begin position="52"/>
        <end position="74"/>
    </location>
</feature>
<keyword evidence="3" id="KW-1185">Reference proteome</keyword>
<dbReference type="AlphaFoldDB" id="A0A402AJ14"/>
<reference evidence="3" key="1">
    <citation type="submission" date="2018-12" db="EMBL/GenBank/DDBJ databases">
        <title>Tengunoibacter tsumagoiensis gen. nov., sp. nov., Dictyobacter kobayashii sp. nov., D. alpinus sp. nov., and D. joshuensis sp. nov. and description of Dictyobacteraceae fam. nov. within the order Ktedonobacterales isolated from Tengu-no-mugimeshi.</title>
        <authorList>
            <person name="Wang C.M."/>
            <person name="Zheng Y."/>
            <person name="Sakai Y."/>
            <person name="Toyoda A."/>
            <person name="Minakuchi Y."/>
            <person name="Abe K."/>
            <person name="Yokota A."/>
            <person name="Yabe S."/>
        </authorList>
    </citation>
    <scope>NUCLEOTIDE SEQUENCE [LARGE SCALE GENOMIC DNA]</scope>
    <source>
        <strain evidence="3">Uno11</strain>
    </source>
</reference>
<name>A0A402AJ14_9CHLR</name>
<gene>
    <name evidence="2" type="ORF">KDK_28530</name>
</gene>
<keyword evidence="1" id="KW-1133">Transmembrane helix</keyword>
<protein>
    <recommendedName>
        <fullName evidence="4">DUF4386 domain-containing protein</fullName>
    </recommendedName>
</protein>
<keyword evidence="1" id="KW-0812">Transmembrane</keyword>
<keyword evidence="1" id="KW-0472">Membrane</keyword>
<dbReference type="Proteomes" id="UP000287188">
    <property type="component" value="Unassembled WGS sequence"/>
</dbReference>
<evidence type="ECO:0000313" key="3">
    <source>
        <dbReference type="Proteomes" id="UP000287188"/>
    </source>
</evidence>
<feature type="transmembrane region" description="Helical" evidence="1">
    <location>
        <begin position="20"/>
        <end position="40"/>
    </location>
</feature>
<organism evidence="2 3">
    <name type="scientific">Dictyobacter kobayashii</name>
    <dbReference type="NCBI Taxonomy" id="2014872"/>
    <lineage>
        <taxon>Bacteria</taxon>
        <taxon>Bacillati</taxon>
        <taxon>Chloroflexota</taxon>
        <taxon>Ktedonobacteria</taxon>
        <taxon>Ktedonobacterales</taxon>
        <taxon>Dictyobacteraceae</taxon>
        <taxon>Dictyobacter</taxon>
    </lineage>
</organism>
<evidence type="ECO:0000313" key="2">
    <source>
        <dbReference type="EMBL" id="GCE19053.1"/>
    </source>
</evidence>
<dbReference type="OrthoDB" id="3381134at2"/>
<evidence type="ECO:0008006" key="4">
    <source>
        <dbReference type="Google" id="ProtNLM"/>
    </source>
</evidence>
<comment type="caution">
    <text evidence="2">The sequence shown here is derived from an EMBL/GenBank/DDBJ whole genome shotgun (WGS) entry which is preliminary data.</text>
</comment>
<feature type="transmembrane region" description="Helical" evidence="1">
    <location>
        <begin position="160"/>
        <end position="179"/>
    </location>
</feature>
<dbReference type="RefSeq" id="WP_126550790.1">
    <property type="nucleotide sequence ID" value="NZ_BIFS01000001.1"/>
</dbReference>
<evidence type="ECO:0000256" key="1">
    <source>
        <dbReference type="SAM" id="Phobius"/>
    </source>
</evidence>
<accession>A0A402AJ14</accession>
<dbReference type="EMBL" id="BIFS01000001">
    <property type="protein sequence ID" value="GCE19053.1"/>
    <property type="molecule type" value="Genomic_DNA"/>
</dbReference>
<sequence length="215" mass="23823">MKKQPELLARLTFKIPRVAAVAGIVFSLLLAISIILIGVARPTQGNEWIAPPIWAIGLNLIPFAGIAFLWFIGVLRERIGIYENRIFATVFLGSGLLFLAMLFVAAAVAASFELLPKSSSSTAIINYSENITYNIMDIYAMKMAAIFMTSTSSILLRTAILSRWLSYIGYACALGLLVLNTSWEWMLLLFPFWVFLLSLELLVTKLPPSINNSRA</sequence>
<proteinExistence type="predicted"/>
<feature type="transmembrane region" description="Helical" evidence="1">
    <location>
        <begin position="86"/>
        <end position="111"/>
    </location>
</feature>